<dbReference type="PANTHER" id="PTHR10909:SF267">
    <property type="entry name" value="ACYL-COENZYME A OXIDASE"/>
    <property type="match status" value="1"/>
</dbReference>
<evidence type="ECO:0000256" key="8">
    <source>
        <dbReference type="ARBA" id="ARBA00023098"/>
    </source>
</evidence>
<dbReference type="Gene3D" id="2.40.110.10">
    <property type="entry name" value="Butyryl-CoA Dehydrogenase, subunit A, domain 2"/>
    <property type="match status" value="1"/>
</dbReference>
<dbReference type="KEGG" id="dfa:DFA_06774"/>
<dbReference type="GO" id="GO:0005777">
    <property type="term" value="C:peroxisome"/>
    <property type="evidence" value="ECO:0007669"/>
    <property type="project" value="UniProtKB-SubCell"/>
</dbReference>
<keyword evidence="7" id="KW-0560">Oxidoreductase</keyword>
<keyword evidence="6" id="KW-0276">Fatty acid metabolism</keyword>
<dbReference type="Pfam" id="PF22924">
    <property type="entry name" value="ACOX_C_alpha1"/>
    <property type="match status" value="1"/>
</dbReference>
<evidence type="ECO:0000256" key="5">
    <source>
        <dbReference type="ARBA" id="ARBA00022827"/>
    </source>
</evidence>
<dbReference type="GO" id="GO:0033540">
    <property type="term" value="P:fatty acid beta-oxidation using acyl-CoA oxidase"/>
    <property type="evidence" value="ECO:0007669"/>
    <property type="project" value="TreeGrafter"/>
</dbReference>
<dbReference type="Pfam" id="PF02770">
    <property type="entry name" value="Acyl-CoA_dh_M"/>
    <property type="match status" value="1"/>
</dbReference>
<evidence type="ECO:0000259" key="14">
    <source>
        <dbReference type="Pfam" id="PF02770"/>
    </source>
</evidence>
<dbReference type="FunFam" id="1.20.140.10:FF:000010">
    <property type="entry name" value="Acyl-coenzyme A oxidase"/>
    <property type="match status" value="1"/>
</dbReference>
<keyword evidence="5 10" id="KW-0274">FAD</keyword>
<dbReference type="PANTHER" id="PTHR10909">
    <property type="entry name" value="ELECTRON TRANSPORT OXIDOREDUCTASE"/>
    <property type="match status" value="1"/>
</dbReference>
<dbReference type="GeneID" id="14870091"/>
<dbReference type="OrthoDB" id="538336at2759"/>
<dbReference type="InterPro" id="IPR036250">
    <property type="entry name" value="AcylCo_DH-like_C"/>
</dbReference>
<dbReference type="SUPFAM" id="SSF47203">
    <property type="entry name" value="Acyl-CoA dehydrogenase C-terminal domain-like"/>
    <property type="match status" value="2"/>
</dbReference>
<dbReference type="InterPro" id="IPR012258">
    <property type="entry name" value="Acyl-CoA_oxidase"/>
</dbReference>
<evidence type="ECO:0000313" key="16">
    <source>
        <dbReference type="EMBL" id="EGG18107.1"/>
    </source>
</evidence>
<dbReference type="InterPro" id="IPR006091">
    <property type="entry name" value="Acyl-CoA_Oxase/DH_mid-dom"/>
</dbReference>
<dbReference type="FunFam" id="1.20.140.10:FF:000007">
    <property type="entry name" value="Acyl-coenzyme A oxidase"/>
    <property type="match status" value="1"/>
</dbReference>
<keyword evidence="17" id="KW-1185">Reference proteome</keyword>
<sequence>MEMDYKAVIDTQQLSAIRNESLIHYDKERKEFEKIIYDSIEHGPFLDVDSTTQKRLTNEIVKKVMAMGRFRVQLLREDPKKLLSYLHALFPSLDLSPIAKIVIHLQLFGGTILEIGTEQHHKRYFDDINNYKIVGGFAMTEMGHGSNVRQIETTATYDHSTKEFIINSPSLTSTKFWIGNMSMFGTHVVLFCRLIYKGEDKGVHVIVTPIRDPETLTVYNGISIGDCGHKVGWNGVDNAWIRFSNYRVPRENLLNRYATITEDGEYISKLSSPSKLFQITISELVFGRMLYVCGPIQYLGIALKASIRYAFSRRQFGEKGKTEELIMNYPTHYRILLPMLAQNTAFEFARNWVIDNIQESSKSEEKREEFHAIVSGIKAMVTEFAIVALSRLRVMCGGNGMSSHNLLGYMRNELDVFQTAEGDGAVLYQQLSKYLMVEYKRWYKKEGMTGYIKKEVQSFLVTSNPIYTHYRSMPYLLSNEFHQHAFSFRFEKTRSMVIEQLNQTKAKGLTFQQSWNASLILVAELAKAYTHLHTLECAHRAVRKCSDPITRHVLNDLIKLYALHNIEQDFGFFRNTNFLSSGKAVAISEAVTSLCQTLKPYALSIVESINDFEGRLDIPIGKSDLDYITHMARKVGIPLQKHA</sequence>
<protein>
    <recommendedName>
        <fullName evidence="10">Acyl-coenzyme A oxidase</fullName>
    </recommendedName>
</protein>
<feature type="active site" description="Proton acceptor" evidence="11">
    <location>
        <position position="421"/>
    </location>
</feature>
<dbReference type="OMA" id="NEFHHHA"/>
<comment type="cofactor">
    <cofactor evidence="1">
        <name>FAD</name>
        <dbReference type="ChEBI" id="CHEBI:57692"/>
    </cofactor>
</comment>
<keyword evidence="9" id="KW-0576">Peroxisome</keyword>
<evidence type="ECO:0000259" key="13">
    <source>
        <dbReference type="Pfam" id="PF01756"/>
    </source>
</evidence>
<dbReference type="GO" id="GO:0071949">
    <property type="term" value="F:FAD binding"/>
    <property type="evidence" value="ECO:0007669"/>
    <property type="project" value="InterPro"/>
</dbReference>
<dbReference type="Proteomes" id="UP000007797">
    <property type="component" value="Unassembled WGS sequence"/>
</dbReference>
<dbReference type="PIRSF" id="PIRSF000168">
    <property type="entry name" value="Acyl-CoA_oxidase"/>
    <property type="match status" value="1"/>
</dbReference>
<dbReference type="InterPro" id="IPR009100">
    <property type="entry name" value="AcylCoA_DH/oxidase_NM_dom_sf"/>
</dbReference>
<dbReference type="FunFam" id="2.40.110.10:FF:000005">
    <property type="entry name" value="Acyl-coenzyme A oxidase"/>
    <property type="match status" value="1"/>
</dbReference>
<dbReference type="SUPFAM" id="SSF56645">
    <property type="entry name" value="Acyl-CoA dehydrogenase NM domain-like"/>
    <property type="match status" value="1"/>
</dbReference>
<keyword evidence="4 10" id="KW-0285">Flavoprotein</keyword>
<dbReference type="RefSeq" id="XP_004366148.1">
    <property type="nucleotide sequence ID" value="XM_004366091.1"/>
</dbReference>
<evidence type="ECO:0000256" key="11">
    <source>
        <dbReference type="PIRSR" id="PIRSR000168-1"/>
    </source>
</evidence>
<accession>F4Q287</accession>
<gene>
    <name evidence="16" type="ORF">DFA_06774</name>
</gene>
<dbReference type="GO" id="GO:0005504">
    <property type="term" value="F:fatty acid binding"/>
    <property type="evidence" value="ECO:0007669"/>
    <property type="project" value="TreeGrafter"/>
</dbReference>
<dbReference type="STRING" id="1054147.F4Q287"/>
<evidence type="ECO:0000256" key="9">
    <source>
        <dbReference type="ARBA" id="ARBA00023140"/>
    </source>
</evidence>
<name>F4Q287_CACFS</name>
<dbReference type="Pfam" id="PF01756">
    <property type="entry name" value="ACOX"/>
    <property type="match status" value="1"/>
</dbReference>
<evidence type="ECO:0000313" key="17">
    <source>
        <dbReference type="Proteomes" id="UP000007797"/>
    </source>
</evidence>
<comment type="similarity">
    <text evidence="3 10">Belongs to the acyl-CoA oxidase family.</text>
</comment>
<comment type="subcellular location">
    <subcellularLocation>
        <location evidence="2">Peroxisome</location>
    </subcellularLocation>
</comment>
<feature type="domain" description="Acyl-CoA oxidase C-alpha1" evidence="15">
    <location>
        <begin position="283"/>
        <end position="436"/>
    </location>
</feature>
<feature type="binding site" evidence="12">
    <location>
        <position position="140"/>
    </location>
    <ligand>
        <name>FAD</name>
        <dbReference type="ChEBI" id="CHEBI:57692"/>
    </ligand>
</feature>
<evidence type="ECO:0000256" key="2">
    <source>
        <dbReference type="ARBA" id="ARBA00004275"/>
    </source>
</evidence>
<evidence type="ECO:0000256" key="3">
    <source>
        <dbReference type="ARBA" id="ARBA00006288"/>
    </source>
</evidence>
<evidence type="ECO:0000256" key="7">
    <source>
        <dbReference type="ARBA" id="ARBA00023002"/>
    </source>
</evidence>
<dbReference type="GO" id="GO:0055088">
    <property type="term" value="P:lipid homeostasis"/>
    <property type="evidence" value="ECO:0007669"/>
    <property type="project" value="TreeGrafter"/>
</dbReference>
<evidence type="ECO:0000256" key="4">
    <source>
        <dbReference type="ARBA" id="ARBA00022630"/>
    </source>
</evidence>
<dbReference type="EMBL" id="GL883020">
    <property type="protein sequence ID" value="EGG18107.1"/>
    <property type="molecule type" value="Genomic_DNA"/>
</dbReference>
<dbReference type="GO" id="GO:0003997">
    <property type="term" value="F:acyl-CoA oxidase activity"/>
    <property type="evidence" value="ECO:0007669"/>
    <property type="project" value="InterPro"/>
</dbReference>
<dbReference type="AlphaFoldDB" id="F4Q287"/>
<dbReference type="InterPro" id="IPR002655">
    <property type="entry name" value="Acyl-CoA_oxidase_C"/>
</dbReference>
<keyword evidence="8" id="KW-0443">Lipid metabolism</keyword>
<evidence type="ECO:0000256" key="6">
    <source>
        <dbReference type="ARBA" id="ARBA00022832"/>
    </source>
</evidence>
<dbReference type="Gene3D" id="1.20.140.10">
    <property type="entry name" value="Butyryl-CoA Dehydrogenase, subunit A, domain 3"/>
    <property type="match status" value="2"/>
</dbReference>
<evidence type="ECO:0000256" key="10">
    <source>
        <dbReference type="PIRNR" id="PIRNR000168"/>
    </source>
</evidence>
<evidence type="ECO:0000259" key="15">
    <source>
        <dbReference type="Pfam" id="PF22924"/>
    </source>
</evidence>
<dbReference type="InterPro" id="IPR055060">
    <property type="entry name" value="ACOX_C_alpha1"/>
</dbReference>
<feature type="domain" description="Acyl-CoA oxidase/dehydrogenase middle" evidence="14">
    <location>
        <begin position="136"/>
        <end position="245"/>
    </location>
</feature>
<proteinExistence type="inferred from homology"/>
<evidence type="ECO:0000256" key="12">
    <source>
        <dbReference type="PIRSR" id="PIRSR000168-2"/>
    </source>
</evidence>
<feature type="domain" description="Acyl-CoA oxidase C-terminal" evidence="13">
    <location>
        <begin position="484"/>
        <end position="624"/>
    </location>
</feature>
<evidence type="ECO:0000256" key="1">
    <source>
        <dbReference type="ARBA" id="ARBA00001974"/>
    </source>
</evidence>
<dbReference type="InterPro" id="IPR046373">
    <property type="entry name" value="Acyl-CoA_Oxase/DH_mid-dom_sf"/>
</dbReference>
<reference evidence="17" key="1">
    <citation type="journal article" date="2011" name="Genome Res.">
        <title>Phylogeny-wide analysis of social amoeba genomes highlights ancient origins for complex intercellular communication.</title>
        <authorList>
            <person name="Heidel A.J."/>
            <person name="Lawal H.M."/>
            <person name="Felder M."/>
            <person name="Schilde C."/>
            <person name="Helps N.R."/>
            <person name="Tunggal B."/>
            <person name="Rivero F."/>
            <person name="John U."/>
            <person name="Schleicher M."/>
            <person name="Eichinger L."/>
            <person name="Platzer M."/>
            <person name="Noegel A.A."/>
            <person name="Schaap P."/>
            <person name="Gloeckner G."/>
        </authorList>
    </citation>
    <scope>NUCLEOTIDE SEQUENCE [LARGE SCALE GENOMIC DNA]</scope>
    <source>
        <strain evidence="17">SH3</strain>
    </source>
</reference>
<feature type="binding site" evidence="12">
    <location>
        <position position="179"/>
    </location>
    <ligand>
        <name>FAD</name>
        <dbReference type="ChEBI" id="CHEBI:57692"/>
    </ligand>
</feature>
<organism evidence="16 17">
    <name type="scientific">Cavenderia fasciculata</name>
    <name type="common">Slime mold</name>
    <name type="synonym">Dictyostelium fasciculatum</name>
    <dbReference type="NCBI Taxonomy" id="261658"/>
    <lineage>
        <taxon>Eukaryota</taxon>
        <taxon>Amoebozoa</taxon>
        <taxon>Evosea</taxon>
        <taxon>Eumycetozoa</taxon>
        <taxon>Dictyostelia</taxon>
        <taxon>Acytosteliales</taxon>
        <taxon>Cavenderiaceae</taxon>
        <taxon>Cavenderia</taxon>
    </lineage>
</organism>